<dbReference type="GO" id="GO:0030170">
    <property type="term" value="F:pyridoxal phosphate binding"/>
    <property type="evidence" value="ECO:0007669"/>
    <property type="project" value="InterPro"/>
</dbReference>
<comment type="similarity">
    <text evidence="7">Belongs to the class-III pyridoxal-phosphate-dependent aminotransferase family.</text>
</comment>
<evidence type="ECO:0000256" key="1">
    <source>
        <dbReference type="ARBA" id="ARBA00001933"/>
    </source>
</evidence>
<dbReference type="InterPro" id="IPR004636">
    <property type="entry name" value="AcOrn/SuccOrn_fam"/>
</dbReference>
<comment type="cofactor">
    <cofactor evidence="1">
        <name>pyridoxal 5'-phosphate</name>
        <dbReference type="ChEBI" id="CHEBI:597326"/>
    </cofactor>
</comment>
<evidence type="ECO:0000256" key="5">
    <source>
        <dbReference type="ARBA" id="ARBA00022898"/>
    </source>
</evidence>
<dbReference type="InterPro" id="IPR015422">
    <property type="entry name" value="PyrdxlP-dep_Trfase_small"/>
</dbReference>
<protein>
    <submittedName>
        <fullName evidence="8">Aspartate aminotransferase family protein</fullName>
    </submittedName>
</protein>
<keyword evidence="9" id="KW-1185">Reference proteome</keyword>
<dbReference type="NCBIfam" id="TIGR00707">
    <property type="entry name" value="argD"/>
    <property type="match status" value="1"/>
</dbReference>
<dbReference type="Gene3D" id="3.40.640.10">
    <property type="entry name" value="Type I PLP-dependent aspartate aminotransferase-like (Major domain)"/>
    <property type="match status" value="1"/>
</dbReference>
<dbReference type="CDD" id="cd00610">
    <property type="entry name" value="OAT_like"/>
    <property type="match status" value="1"/>
</dbReference>
<dbReference type="SUPFAM" id="SSF53383">
    <property type="entry name" value="PLP-dependent transferases"/>
    <property type="match status" value="1"/>
</dbReference>
<comment type="pathway">
    <text evidence="6">Amino-acid biosynthesis.</text>
</comment>
<dbReference type="GO" id="GO:0006526">
    <property type="term" value="P:L-arginine biosynthetic process"/>
    <property type="evidence" value="ECO:0007669"/>
    <property type="project" value="UniProtKB-ARBA"/>
</dbReference>
<gene>
    <name evidence="8" type="ORF">CUJ86_04145</name>
</gene>
<evidence type="ECO:0000256" key="4">
    <source>
        <dbReference type="ARBA" id="ARBA00022679"/>
    </source>
</evidence>
<proteinExistence type="inferred from homology"/>
<dbReference type="AlphaFoldDB" id="A0A483CY79"/>
<evidence type="ECO:0000256" key="7">
    <source>
        <dbReference type="RuleBase" id="RU003560"/>
    </source>
</evidence>
<keyword evidence="3" id="KW-0028">Amino-acid biosynthesis</keyword>
<dbReference type="Proteomes" id="UP000292580">
    <property type="component" value="Unassembled WGS sequence"/>
</dbReference>
<dbReference type="GO" id="GO:0008483">
    <property type="term" value="F:transaminase activity"/>
    <property type="evidence" value="ECO:0007669"/>
    <property type="project" value="UniProtKB-KW"/>
</dbReference>
<name>A0A483CY79_9EURY</name>
<sequence length="381" mass="41032">MQPEPDYRQLDAEYVMRVFSRDLMMVRGEGARLWDDRGNEYIDCVAGIAVCSTGHAHPRVAAAIGEQAQNLIHVSNHYYIPGQAELARRLVGITGMEGGRVFFSNSGTEATEAALKLARVRSGRTRFLAFTNGFHGRTCGALSTTFKPSIRTPFLPLPYECSFADYGDLESVDEMLDGSVAAVIVESVQGEGGVVPAPAGFLSGLRRLCDDAGSLLILDEVQTGFGRTGRWFGYQHDEITPDIVTMAKGIGSGFPMGAIVAREGLEFRPGEHGGTYVGGPLACAAGNATIDIIEEILPDIRRKGDLFAEALSAYNPRHAGLMLGITVGERCGDVQRRCQENGVLVNCTNGHIRIVPPLVITDEEIEKAAEVIDEALCSVVL</sequence>
<dbReference type="InterPro" id="IPR015424">
    <property type="entry name" value="PyrdxlP-dep_Trfase"/>
</dbReference>
<dbReference type="FunFam" id="3.40.640.10:FF:000004">
    <property type="entry name" value="Acetylornithine aminotransferase"/>
    <property type="match status" value="1"/>
</dbReference>
<dbReference type="PANTHER" id="PTHR11986:SF79">
    <property type="entry name" value="ACETYLORNITHINE AMINOTRANSFERASE, MITOCHONDRIAL"/>
    <property type="match status" value="1"/>
</dbReference>
<dbReference type="PROSITE" id="PS00600">
    <property type="entry name" value="AA_TRANSFER_CLASS_3"/>
    <property type="match status" value="1"/>
</dbReference>
<dbReference type="Gene3D" id="3.90.1150.10">
    <property type="entry name" value="Aspartate Aminotransferase, domain 1"/>
    <property type="match status" value="1"/>
</dbReference>
<evidence type="ECO:0000313" key="9">
    <source>
        <dbReference type="Proteomes" id="UP000292580"/>
    </source>
</evidence>
<keyword evidence="4 8" id="KW-0808">Transferase</keyword>
<dbReference type="InterPro" id="IPR015421">
    <property type="entry name" value="PyrdxlP-dep_Trfase_major"/>
</dbReference>
<comment type="caution">
    <text evidence="8">The sequence shown here is derived from an EMBL/GenBank/DDBJ whole genome shotgun (WGS) entry which is preliminary data.</text>
</comment>
<organism evidence="8 9">
    <name type="scientific">Methanofollis fontis</name>
    <dbReference type="NCBI Taxonomy" id="2052832"/>
    <lineage>
        <taxon>Archaea</taxon>
        <taxon>Methanobacteriati</taxon>
        <taxon>Methanobacteriota</taxon>
        <taxon>Stenosarchaea group</taxon>
        <taxon>Methanomicrobia</taxon>
        <taxon>Methanomicrobiales</taxon>
        <taxon>Methanomicrobiaceae</taxon>
        <taxon>Methanofollis</taxon>
    </lineage>
</organism>
<dbReference type="PANTHER" id="PTHR11986">
    <property type="entry name" value="AMINOTRANSFERASE CLASS III"/>
    <property type="match status" value="1"/>
</dbReference>
<dbReference type="OrthoDB" id="85346at2157"/>
<dbReference type="InterPro" id="IPR005814">
    <property type="entry name" value="Aminotrans_3"/>
</dbReference>
<accession>A0A483CY79</accession>
<evidence type="ECO:0000256" key="2">
    <source>
        <dbReference type="ARBA" id="ARBA00022576"/>
    </source>
</evidence>
<evidence type="ECO:0000256" key="6">
    <source>
        <dbReference type="ARBA" id="ARBA00029440"/>
    </source>
</evidence>
<keyword evidence="2 8" id="KW-0032">Aminotransferase</keyword>
<reference evidence="8 9" key="1">
    <citation type="submission" date="2017-11" db="EMBL/GenBank/DDBJ databases">
        <title>Isolation and Characterization of Methanofollis Species from Methane Seep Offshore SW Taiwan.</title>
        <authorList>
            <person name="Teng N.-H."/>
            <person name="Lai M.-C."/>
            <person name="Chen S.-C."/>
        </authorList>
    </citation>
    <scope>NUCLEOTIDE SEQUENCE [LARGE SCALE GENOMIC DNA]</scope>
    <source>
        <strain evidence="8 9">FWC-SCC2</strain>
    </source>
</reference>
<evidence type="ECO:0000313" key="8">
    <source>
        <dbReference type="EMBL" id="TAJ44516.1"/>
    </source>
</evidence>
<dbReference type="InterPro" id="IPR049704">
    <property type="entry name" value="Aminotrans_3_PPA_site"/>
</dbReference>
<evidence type="ECO:0000256" key="3">
    <source>
        <dbReference type="ARBA" id="ARBA00022605"/>
    </source>
</evidence>
<dbReference type="InterPro" id="IPR050103">
    <property type="entry name" value="Class-III_PLP-dep_AT"/>
</dbReference>
<dbReference type="PIRSF" id="PIRSF000521">
    <property type="entry name" value="Transaminase_4ab_Lys_Orn"/>
    <property type="match status" value="1"/>
</dbReference>
<dbReference type="EMBL" id="PGCL01000002">
    <property type="protein sequence ID" value="TAJ44516.1"/>
    <property type="molecule type" value="Genomic_DNA"/>
</dbReference>
<keyword evidence="5 7" id="KW-0663">Pyridoxal phosphate</keyword>
<dbReference type="GO" id="GO:0042802">
    <property type="term" value="F:identical protein binding"/>
    <property type="evidence" value="ECO:0007669"/>
    <property type="project" value="TreeGrafter"/>
</dbReference>
<dbReference type="Pfam" id="PF00202">
    <property type="entry name" value="Aminotran_3"/>
    <property type="match status" value="1"/>
</dbReference>